<comment type="catalytic activity">
    <reaction evidence="1">
        <text>ATP + protein L-histidine = ADP + protein N-phospho-L-histidine.</text>
        <dbReference type="EC" id="2.7.13.3"/>
    </reaction>
</comment>
<evidence type="ECO:0000256" key="1">
    <source>
        <dbReference type="ARBA" id="ARBA00000085"/>
    </source>
</evidence>
<comment type="caution">
    <text evidence="10">The sequence shown here is derived from an EMBL/GenBank/DDBJ whole genome shotgun (WGS) entry which is preliminary data.</text>
</comment>
<keyword evidence="4" id="KW-0808">Transferase</keyword>
<sequence>MSFIIDKKEQDIFQYLSSDLRLILNANGFIEEWNERASTFLSVLEENRSFFLSFPSSYRQEVYTYLKDISDSDGKEIKRILFHRINGSFYEVVYTGILSGERIYLSGHVIENKDSSVVLPLHYGTIEQSLKVNEFMTNSLDIAILVLSKGGMIEYINNRCLKLLELDVGEDYINLEFDDLLTPVFLKDKLYEIYEEVIHNKKFKERICYDDEVLYQIQGILFERSEKVFFIIHDRSYQQKFENLLVYKQQMESVSQISAGMAHELRNPLSVIKGFIQLSQITNNWSKYYDTIMAEINRMNSIIEDFLSVSRKKVKKQLIQPQYILQSLVYIFQSECLLHNIDFDFEIDEVDDQVLVNEAMIKQVMLNFLRNAIEAYAPEQKNKLFLLRAKKSDTFYEITVVDNGKGMAEEVLDRIGKPFFTTKEKGNGLGIPLCKKIIEDHDGELFIDSKLGEGSTFCYRLPLIKEKPE</sequence>
<dbReference type="InterPro" id="IPR003594">
    <property type="entry name" value="HATPase_dom"/>
</dbReference>
<feature type="domain" description="Histidine kinase" evidence="9">
    <location>
        <begin position="260"/>
        <end position="465"/>
    </location>
</feature>
<dbReference type="STRING" id="79883.GCA_001636495_01956"/>
<keyword evidence="7" id="KW-0067">ATP-binding</keyword>
<accession>A0A5D4SZN9</accession>
<dbReference type="InterPro" id="IPR036097">
    <property type="entry name" value="HisK_dim/P_sf"/>
</dbReference>
<keyword evidence="5" id="KW-0547">Nucleotide-binding</keyword>
<dbReference type="InterPro" id="IPR003661">
    <property type="entry name" value="HisK_dim/P_dom"/>
</dbReference>
<dbReference type="SUPFAM" id="SSF55874">
    <property type="entry name" value="ATPase domain of HSP90 chaperone/DNA topoisomerase II/histidine kinase"/>
    <property type="match status" value="1"/>
</dbReference>
<evidence type="ECO:0000259" key="9">
    <source>
        <dbReference type="PROSITE" id="PS50109"/>
    </source>
</evidence>
<dbReference type="Proteomes" id="UP000322524">
    <property type="component" value="Unassembled WGS sequence"/>
</dbReference>
<reference evidence="10 11" key="1">
    <citation type="submission" date="2019-08" db="EMBL/GenBank/DDBJ databases">
        <title>Bacillus genomes from the desert of Cuatro Cienegas, Coahuila.</title>
        <authorList>
            <person name="Olmedo-Alvarez G."/>
        </authorList>
    </citation>
    <scope>NUCLEOTIDE SEQUENCE [LARGE SCALE GENOMIC DNA]</scope>
    <source>
        <strain evidence="10 11">CH28_1T</strain>
    </source>
</reference>
<protein>
    <recommendedName>
        <fullName evidence="2">histidine kinase</fullName>
        <ecNumber evidence="2">2.7.13.3</ecNumber>
    </recommendedName>
</protein>
<keyword evidence="3" id="KW-0597">Phosphoprotein</keyword>
<dbReference type="SUPFAM" id="SSF47384">
    <property type="entry name" value="Homodimeric domain of signal transducing histidine kinase"/>
    <property type="match status" value="1"/>
</dbReference>
<organism evidence="10 11">
    <name type="scientific">Sutcliffiella horikoshii</name>
    <dbReference type="NCBI Taxonomy" id="79883"/>
    <lineage>
        <taxon>Bacteria</taxon>
        <taxon>Bacillati</taxon>
        <taxon>Bacillota</taxon>
        <taxon>Bacilli</taxon>
        <taxon>Bacillales</taxon>
        <taxon>Bacillaceae</taxon>
        <taxon>Sutcliffiella</taxon>
    </lineage>
</organism>
<evidence type="ECO:0000256" key="2">
    <source>
        <dbReference type="ARBA" id="ARBA00012438"/>
    </source>
</evidence>
<evidence type="ECO:0000256" key="6">
    <source>
        <dbReference type="ARBA" id="ARBA00022777"/>
    </source>
</evidence>
<dbReference type="Gene3D" id="3.30.565.10">
    <property type="entry name" value="Histidine kinase-like ATPase, C-terminal domain"/>
    <property type="match status" value="1"/>
</dbReference>
<name>A0A5D4SZN9_9BACI</name>
<dbReference type="InterPro" id="IPR004358">
    <property type="entry name" value="Sig_transdc_His_kin-like_C"/>
</dbReference>
<keyword evidence="8" id="KW-0902">Two-component regulatory system</keyword>
<dbReference type="PANTHER" id="PTHR43065:SF10">
    <property type="entry name" value="PEROXIDE STRESS-ACTIVATED HISTIDINE KINASE MAK3"/>
    <property type="match status" value="1"/>
</dbReference>
<gene>
    <name evidence="10" type="ORF">FZC76_07405</name>
</gene>
<dbReference type="Pfam" id="PF02518">
    <property type="entry name" value="HATPase_c"/>
    <property type="match status" value="1"/>
</dbReference>
<dbReference type="SMART" id="SM00388">
    <property type="entry name" value="HisKA"/>
    <property type="match status" value="1"/>
</dbReference>
<dbReference type="RefSeq" id="WP_148987627.1">
    <property type="nucleotide sequence ID" value="NZ_VTEV01000003.1"/>
</dbReference>
<evidence type="ECO:0000256" key="8">
    <source>
        <dbReference type="ARBA" id="ARBA00023012"/>
    </source>
</evidence>
<dbReference type="Pfam" id="PF00512">
    <property type="entry name" value="HisKA"/>
    <property type="match status" value="1"/>
</dbReference>
<evidence type="ECO:0000256" key="7">
    <source>
        <dbReference type="ARBA" id="ARBA00022840"/>
    </source>
</evidence>
<dbReference type="InterPro" id="IPR005467">
    <property type="entry name" value="His_kinase_dom"/>
</dbReference>
<dbReference type="CDD" id="cd00082">
    <property type="entry name" value="HisKA"/>
    <property type="match status" value="1"/>
</dbReference>
<evidence type="ECO:0000313" key="10">
    <source>
        <dbReference type="EMBL" id="TYS68763.1"/>
    </source>
</evidence>
<dbReference type="PRINTS" id="PR00344">
    <property type="entry name" value="BCTRLSENSOR"/>
</dbReference>
<keyword evidence="6 10" id="KW-0418">Kinase</keyword>
<dbReference type="OrthoDB" id="9815750at2"/>
<dbReference type="PROSITE" id="PS50109">
    <property type="entry name" value="HIS_KIN"/>
    <property type="match status" value="1"/>
</dbReference>
<dbReference type="GO" id="GO:0005524">
    <property type="term" value="F:ATP binding"/>
    <property type="evidence" value="ECO:0007669"/>
    <property type="project" value="UniProtKB-KW"/>
</dbReference>
<dbReference type="EC" id="2.7.13.3" evidence="2"/>
<dbReference type="Gene3D" id="1.10.287.130">
    <property type="match status" value="1"/>
</dbReference>
<evidence type="ECO:0000313" key="11">
    <source>
        <dbReference type="Proteomes" id="UP000322524"/>
    </source>
</evidence>
<dbReference type="AlphaFoldDB" id="A0A5D4SZN9"/>
<dbReference type="SMART" id="SM00387">
    <property type="entry name" value="HATPase_c"/>
    <property type="match status" value="1"/>
</dbReference>
<dbReference type="GO" id="GO:0000155">
    <property type="term" value="F:phosphorelay sensor kinase activity"/>
    <property type="evidence" value="ECO:0007669"/>
    <property type="project" value="InterPro"/>
</dbReference>
<dbReference type="PANTHER" id="PTHR43065">
    <property type="entry name" value="SENSOR HISTIDINE KINASE"/>
    <property type="match status" value="1"/>
</dbReference>
<dbReference type="EMBL" id="VTEV01000003">
    <property type="protein sequence ID" value="TYS68763.1"/>
    <property type="molecule type" value="Genomic_DNA"/>
</dbReference>
<evidence type="ECO:0000256" key="5">
    <source>
        <dbReference type="ARBA" id="ARBA00022741"/>
    </source>
</evidence>
<dbReference type="InterPro" id="IPR036890">
    <property type="entry name" value="HATPase_C_sf"/>
</dbReference>
<evidence type="ECO:0000256" key="3">
    <source>
        <dbReference type="ARBA" id="ARBA00022553"/>
    </source>
</evidence>
<proteinExistence type="predicted"/>
<evidence type="ECO:0000256" key="4">
    <source>
        <dbReference type="ARBA" id="ARBA00022679"/>
    </source>
</evidence>